<gene>
    <name evidence="7" type="primary">flgH</name>
    <name evidence="9" type="ORF">JN12_02816</name>
</gene>
<evidence type="ECO:0000256" key="8">
    <source>
        <dbReference type="SAM" id="SignalP"/>
    </source>
</evidence>
<dbReference type="GO" id="GO:0003774">
    <property type="term" value="F:cytoskeletal motor activity"/>
    <property type="evidence" value="ECO:0007669"/>
    <property type="project" value="InterPro"/>
</dbReference>
<dbReference type="PANTHER" id="PTHR34933:SF1">
    <property type="entry name" value="FLAGELLAR L-RING PROTEIN"/>
    <property type="match status" value="1"/>
</dbReference>
<dbReference type="GO" id="GO:0009427">
    <property type="term" value="C:bacterial-type flagellum basal body, distal rod, L ring"/>
    <property type="evidence" value="ECO:0007669"/>
    <property type="project" value="InterPro"/>
</dbReference>
<evidence type="ECO:0000313" key="10">
    <source>
        <dbReference type="Proteomes" id="UP000319449"/>
    </source>
</evidence>
<comment type="caution">
    <text evidence="9">The sequence shown here is derived from an EMBL/GenBank/DDBJ whole genome shotgun (WGS) entry which is preliminary data.</text>
</comment>
<dbReference type="AlphaFoldDB" id="A0A562VJM2"/>
<keyword evidence="6 7" id="KW-0998">Cell outer membrane</keyword>
<dbReference type="EMBL" id="VLLN01000018">
    <property type="protein sequence ID" value="TWJ18055.1"/>
    <property type="molecule type" value="Genomic_DNA"/>
</dbReference>
<dbReference type="Pfam" id="PF02107">
    <property type="entry name" value="FlgH"/>
    <property type="match status" value="1"/>
</dbReference>
<dbReference type="GO" id="GO:0071973">
    <property type="term" value="P:bacterial-type flagellum-dependent cell motility"/>
    <property type="evidence" value="ECO:0007669"/>
    <property type="project" value="InterPro"/>
</dbReference>
<evidence type="ECO:0000313" key="9">
    <source>
        <dbReference type="EMBL" id="TWJ18055.1"/>
    </source>
</evidence>
<evidence type="ECO:0000256" key="3">
    <source>
        <dbReference type="ARBA" id="ARBA00022729"/>
    </source>
</evidence>
<keyword evidence="9" id="KW-0969">Cilium</keyword>
<feature type="signal peptide" evidence="8">
    <location>
        <begin position="1"/>
        <end position="22"/>
    </location>
</feature>
<dbReference type="PANTHER" id="PTHR34933">
    <property type="entry name" value="FLAGELLAR L-RING PROTEIN"/>
    <property type="match status" value="1"/>
</dbReference>
<evidence type="ECO:0000256" key="6">
    <source>
        <dbReference type="ARBA" id="ARBA00023237"/>
    </source>
</evidence>
<comment type="subunit">
    <text evidence="7">The basal body constitutes a major portion of the flagellar organelle and consists of four rings (L,P,S, and M) mounted on a central rod.</text>
</comment>
<dbReference type="HAMAP" id="MF_00415">
    <property type="entry name" value="FlgH"/>
    <property type="match status" value="1"/>
</dbReference>
<keyword evidence="4 7" id="KW-0472">Membrane</keyword>
<sequence>MYTLKNLFVAACLLLTACTYQKSEVRTPTFDEQLPPPAVSYANGSIWQASSAGLVEDHKARRKGDIVTILIVEQASASKQASTGTSRKASTTAGIPKLLGLETNMTGIRNWMDLANLISASSDQKFDGTGSTTRKENLSATITAKVVELLPNGNLKIAGRRNVQVNNEDQLIIVEGTVRSRDISTDNIVSSAQVADARITYAGNGIISDQQKPGWLTTIFSKIWPF</sequence>
<keyword evidence="10" id="KW-1185">Reference proteome</keyword>
<keyword evidence="7" id="KW-0449">Lipoprotein</keyword>
<comment type="function">
    <text evidence="1 7">Assembles around the rod to form the L-ring and probably protects the motor/basal body from shearing forces during rotation.</text>
</comment>
<name>A0A562VJM2_9BACT</name>
<evidence type="ECO:0000256" key="1">
    <source>
        <dbReference type="ARBA" id="ARBA00002591"/>
    </source>
</evidence>
<keyword evidence="9" id="KW-0966">Cell projection</keyword>
<evidence type="ECO:0000256" key="2">
    <source>
        <dbReference type="ARBA" id="ARBA00006929"/>
    </source>
</evidence>
<keyword evidence="9" id="KW-0282">Flagellum</keyword>
<protein>
    <recommendedName>
        <fullName evidence="7">Flagellar L-ring protein</fullName>
    </recommendedName>
    <alternativeName>
        <fullName evidence="7">Basal body L-ring protein</fullName>
    </alternativeName>
</protein>
<reference evidence="9 10" key="1">
    <citation type="submission" date="2019-07" db="EMBL/GenBank/DDBJ databases">
        <title>Genomic Encyclopedia of Archaeal and Bacterial Type Strains, Phase II (KMG-II): from individual species to whole genera.</title>
        <authorList>
            <person name="Goeker M."/>
        </authorList>
    </citation>
    <scope>NUCLEOTIDE SEQUENCE [LARGE SCALE GENOMIC DNA]</scope>
    <source>
        <strain evidence="9 10">ATCC BAA-1139</strain>
    </source>
</reference>
<proteinExistence type="inferred from homology"/>
<accession>A0A562VJM2</accession>
<keyword evidence="5 7" id="KW-0975">Bacterial flagellum</keyword>
<comment type="subcellular location">
    <subcellularLocation>
        <location evidence="7">Cell outer membrane</location>
        <topology evidence="7">Lipid-anchor</topology>
    </subcellularLocation>
    <subcellularLocation>
        <location evidence="7">Bacterial flagellum basal body</location>
    </subcellularLocation>
</comment>
<evidence type="ECO:0000256" key="7">
    <source>
        <dbReference type="HAMAP-Rule" id="MF_00415"/>
    </source>
</evidence>
<organism evidence="9 10">
    <name type="scientific">Geobacter argillaceus</name>
    <dbReference type="NCBI Taxonomy" id="345631"/>
    <lineage>
        <taxon>Bacteria</taxon>
        <taxon>Pseudomonadati</taxon>
        <taxon>Thermodesulfobacteriota</taxon>
        <taxon>Desulfuromonadia</taxon>
        <taxon>Geobacterales</taxon>
        <taxon>Geobacteraceae</taxon>
        <taxon>Geobacter</taxon>
    </lineage>
</organism>
<feature type="chain" id="PRO_5021943179" description="Flagellar L-ring protein" evidence="8">
    <location>
        <begin position="23"/>
        <end position="226"/>
    </location>
</feature>
<dbReference type="GO" id="GO:0009279">
    <property type="term" value="C:cell outer membrane"/>
    <property type="evidence" value="ECO:0007669"/>
    <property type="project" value="UniProtKB-SubCell"/>
</dbReference>
<dbReference type="PROSITE" id="PS51257">
    <property type="entry name" value="PROKAR_LIPOPROTEIN"/>
    <property type="match status" value="1"/>
</dbReference>
<evidence type="ECO:0000256" key="4">
    <source>
        <dbReference type="ARBA" id="ARBA00023136"/>
    </source>
</evidence>
<dbReference type="InterPro" id="IPR000527">
    <property type="entry name" value="Flag_Lring"/>
</dbReference>
<dbReference type="Proteomes" id="UP000319449">
    <property type="component" value="Unassembled WGS sequence"/>
</dbReference>
<dbReference type="PRINTS" id="PR01008">
    <property type="entry name" value="FLGLRINGFLGH"/>
</dbReference>
<keyword evidence="3 7" id="KW-0732">Signal</keyword>
<comment type="similarity">
    <text evidence="2 7">Belongs to the FlgH family.</text>
</comment>
<evidence type="ECO:0000256" key="5">
    <source>
        <dbReference type="ARBA" id="ARBA00023143"/>
    </source>
</evidence>